<evidence type="ECO:0008006" key="4">
    <source>
        <dbReference type="Google" id="ProtNLM"/>
    </source>
</evidence>
<dbReference type="Pfam" id="PF09601">
    <property type="entry name" value="DUF2459"/>
    <property type="match status" value="1"/>
</dbReference>
<keyword evidence="1" id="KW-0472">Membrane</keyword>
<sequence length="224" mass="24944">MMKSAFRFCRRVLVDLFFLLVAYIAAVFLLPMIKSDRQADGDADITLYLISNGIHTDIVMPSHNGDTDWTTTFPAADTSGGQSADWIAVGWGDKNFYLNTPTWADLTASTALKAVSGLSESAIHTTYYDSMENCGRCAKFTVSRRQYLELAAYIRSSLKWRDGRTIPVTADIHYGESDAFYEAKGSYNLFYTCNTWTNDALKSAGAKAALWTITEGGIFRHYTP</sequence>
<dbReference type="PATRIC" id="fig|546263.7.peg.2163"/>
<protein>
    <recommendedName>
        <fullName evidence="4">TIGR02117 family protein</fullName>
    </recommendedName>
</protein>
<dbReference type="InterPro" id="IPR011727">
    <property type="entry name" value="CHP02117"/>
</dbReference>
<reference evidence="3" key="1">
    <citation type="submission" date="2014-05" db="EMBL/GenBank/DDBJ databases">
        <title>Complete Genome sequence of Neisseria elongata subsp. glycolytica.</title>
        <authorList>
            <person name="Veyrier F.J."/>
            <person name="Taha M.-K."/>
        </authorList>
    </citation>
    <scope>NUCLEOTIDE SEQUENCE [LARGE SCALE GENOMIC DNA]</scope>
    <source>
        <strain evidence="3">ATCC 29315</strain>
    </source>
</reference>
<keyword evidence="1" id="KW-1133">Transmembrane helix</keyword>
<dbReference type="EMBL" id="CP007726">
    <property type="protein sequence ID" value="AJE19222.1"/>
    <property type="molecule type" value="Genomic_DNA"/>
</dbReference>
<reference evidence="2 3" key="2">
    <citation type="journal article" date="2015" name="PLoS Genet.">
        <title>Common Cell Shape Evolution of Two Nasopharyngeal Pathogens.</title>
        <authorList>
            <person name="Veyrier F.J."/>
            <person name="Biais N."/>
            <person name="Morales P."/>
            <person name="Belkacem N."/>
            <person name="Guilhen C."/>
            <person name="Ranjeva S."/>
            <person name="Sismeiro O."/>
            <person name="Pehau-Arnaudet G."/>
            <person name="Rocha E.P."/>
            <person name="Werts C."/>
            <person name="Taha M.K."/>
            <person name="Boneca I.G."/>
        </authorList>
    </citation>
    <scope>NUCLEOTIDE SEQUENCE [LARGE SCALE GENOMIC DNA]</scope>
    <source>
        <strain evidence="2 3">ATCC 29315</strain>
    </source>
</reference>
<gene>
    <name evidence="2" type="ORF">NELON_10080</name>
</gene>
<keyword evidence="1" id="KW-0812">Transmembrane</keyword>
<proteinExistence type="predicted"/>
<dbReference type="HOGENOM" id="CLU_086263_0_0_4"/>
<feature type="transmembrane region" description="Helical" evidence="1">
    <location>
        <begin position="12"/>
        <end position="33"/>
    </location>
</feature>
<evidence type="ECO:0000313" key="2">
    <source>
        <dbReference type="EMBL" id="AJE19222.1"/>
    </source>
</evidence>
<organism evidence="2 3">
    <name type="scientific">Neisseria elongata subsp. glycolytica ATCC 29315</name>
    <dbReference type="NCBI Taxonomy" id="546263"/>
    <lineage>
        <taxon>Bacteria</taxon>
        <taxon>Pseudomonadati</taxon>
        <taxon>Pseudomonadota</taxon>
        <taxon>Betaproteobacteria</taxon>
        <taxon>Neisseriales</taxon>
        <taxon>Neisseriaceae</taxon>
        <taxon>Neisseria</taxon>
    </lineage>
</organism>
<dbReference type="Proteomes" id="UP000031392">
    <property type="component" value="Chromosome"/>
</dbReference>
<evidence type="ECO:0000313" key="3">
    <source>
        <dbReference type="Proteomes" id="UP000031392"/>
    </source>
</evidence>
<dbReference type="KEGG" id="nel:NELON_10080"/>
<keyword evidence="3" id="KW-1185">Reference proteome</keyword>
<accession>A0A0B5CJI5</accession>
<dbReference type="AlphaFoldDB" id="A0A0B5CJI5"/>
<evidence type="ECO:0000256" key="1">
    <source>
        <dbReference type="SAM" id="Phobius"/>
    </source>
</evidence>
<name>A0A0B5CJI5_NEIEG</name>
<dbReference type="NCBIfam" id="TIGR02117">
    <property type="entry name" value="chp_urease_rgn"/>
    <property type="match status" value="1"/>
</dbReference>